<dbReference type="HOGENOM" id="CLU_044597_1_0_1"/>
<dbReference type="VEuPathDB" id="FungiDB:MYCTH_2121685"/>
<gene>
    <name evidence="5" type="ORF">MYCTH_2121685</name>
</gene>
<name>G2QN48_THET4</name>
<keyword evidence="3" id="KW-0808">Transferase</keyword>
<dbReference type="GO" id="GO:0008318">
    <property type="term" value="F:protein prenyltransferase activity"/>
    <property type="evidence" value="ECO:0007669"/>
    <property type="project" value="InterPro"/>
</dbReference>
<organism evidence="5 6">
    <name type="scientific">Thermothelomyces thermophilus (strain ATCC 42464 / BCRC 31852 / DSM 1799)</name>
    <name type="common">Sporotrichum thermophile</name>
    <dbReference type="NCBI Taxonomy" id="573729"/>
    <lineage>
        <taxon>Eukaryota</taxon>
        <taxon>Fungi</taxon>
        <taxon>Dikarya</taxon>
        <taxon>Ascomycota</taxon>
        <taxon>Pezizomycotina</taxon>
        <taxon>Sordariomycetes</taxon>
        <taxon>Sordariomycetidae</taxon>
        <taxon>Sordariales</taxon>
        <taxon>Chaetomiaceae</taxon>
        <taxon>Thermothelomyces</taxon>
    </lineage>
</organism>
<evidence type="ECO:0008006" key="7">
    <source>
        <dbReference type="Google" id="ProtNLM"/>
    </source>
</evidence>
<evidence type="ECO:0000313" key="5">
    <source>
        <dbReference type="EMBL" id="AEO61921.1"/>
    </source>
</evidence>
<sequence>MSRALDAETAASLRMGDPLEAYDTISSALVPPIDGLLDIEVLGKSHFLEGNQHVLVDGRALGISKLSLVQAFMVARGKLKGHLDGTSLQTPDELFAATAVILMFDPEHLTAANTRKRLLREDVSKGGVPRSALETEKRFVDSLLTSRLHRHTKSPTLWSHRRWLLGSFLSLQVPVDVLSDLREVVFVAGERHPRNYYAWCHARFLMGLKGSIPFSETLAAVRDWCFQHHTDISGWSFLLHLLEIRNNLTGETGHSIFAEVLDLVISLRLVNESVWVFLRTLAASHLVDDEQYARFQAVQAAAVEASKESADGTVLRAALDWSDTYRRHNGIRVAGA</sequence>
<dbReference type="RefSeq" id="XP_003667166.1">
    <property type="nucleotide sequence ID" value="XM_003667118.1"/>
</dbReference>
<dbReference type="GeneID" id="11509639"/>
<dbReference type="KEGG" id="mtm:MYCTH_2121685"/>
<keyword evidence="6" id="KW-1185">Reference proteome</keyword>
<evidence type="ECO:0000256" key="3">
    <source>
        <dbReference type="ARBA" id="ARBA00022679"/>
    </source>
</evidence>
<dbReference type="GO" id="GO:0005737">
    <property type="term" value="C:cytoplasm"/>
    <property type="evidence" value="ECO:0007669"/>
    <property type="project" value="TreeGrafter"/>
</dbReference>
<dbReference type="InParanoid" id="G2QN48"/>
<dbReference type="eggNOG" id="ENOG502S6DV">
    <property type="taxonomic scope" value="Eukaryota"/>
</dbReference>
<reference evidence="5 6" key="1">
    <citation type="journal article" date="2011" name="Nat. Biotechnol.">
        <title>Comparative genomic analysis of the thermophilic biomass-degrading fungi Myceliophthora thermophila and Thielavia terrestris.</title>
        <authorList>
            <person name="Berka R.M."/>
            <person name="Grigoriev I.V."/>
            <person name="Otillar R."/>
            <person name="Salamov A."/>
            <person name="Grimwood J."/>
            <person name="Reid I."/>
            <person name="Ishmael N."/>
            <person name="John T."/>
            <person name="Darmond C."/>
            <person name="Moisan M.-C."/>
            <person name="Henrissat B."/>
            <person name="Coutinho P.M."/>
            <person name="Lombard V."/>
            <person name="Natvig D.O."/>
            <person name="Lindquist E."/>
            <person name="Schmutz J."/>
            <person name="Lucas S."/>
            <person name="Harris P."/>
            <person name="Powlowski J."/>
            <person name="Bellemare A."/>
            <person name="Taylor D."/>
            <person name="Butler G."/>
            <person name="de Vries R.P."/>
            <person name="Allijn I.E."/>
            <person name="van den Brink J."/>
            <person name="Ushinsky S."/>
            <person name="Storms R."/>
            <person name="Powell A.J."/>
            <person name="Paulsen I.T."/>
            <person name="Elbourne L.D.H."/>
            <person name="Baker S.E."/>
            <person name="Magnuson J."/>
            <person name="LaBoissiere S."/>
            <person name="Clutterbuck A.J."/>
            <person name="Martinez D."/>
            <person name="Wogulis M."/>
            <person name="de Leon A.L."/>
            <person name="Rey M.W."/>
            <person name="Tsang A."/>
        </authorList>
    </citation>
    <scope>NUCLEOTIDE SEQUENCE [LARGE SCALE GENOMIC DNA]</scope>
    <source>
        <strain evidence="6">ATCC 42464 / BCRC 31852 / DSM 1799</strain>
    </source>
</reference>
<dbReference type="AlphaFoldDB" id="G2QN48"/>
<proteinExistence type="inferred from homology"/>
<comment type="similarity">
    <text evidence="1">Belongs to the protein prenyltransferase subunit alpha family.</text>
</comment>
<dbReference type="OMA" id="MLLFDCE"/>
<dbReference type="Proteomes" id="UP000007322">
    <property type="component" value="Chromosome 7"/>
</dbReference>
<evidence type="ECO:0000256" key="4">
    <source>
        <dbReference type="ARBA" id="ARBA00022737"/>
    </source>
</evidence>
<dbReference type="Gene3D" id="1.25.40.120">
    <property type="entry name" value="Protein prenylyltransferase"/>
    <property type="match status" value="1"/>
</dbReference>
<keyword evidence="4" id="KW-0677">Repeat</keyword>
<evidence type="ECO:0000256" key="2">
    <source>
        <dbReference type="ARBA" id="ARBA00022602"/>
    </source>
</evidence>
<dbReference type="InterPro" id="IPR002088">
    <property type="entry name" value="Prenyl_trans_a"/>
</dbReference>
<protein>
    <recommendedName>
        <fullName evidence="7">Protein prenyltransferase</fullName>
    </recommendedName>
</protein>
<dbReference type="OrthoDB" id="5358702at2759"/>
<evidence type="ECO:0000313" key="6">
    <source>
        <dbReference type="Proteomes" id="UP000007322"/>
    </source>
</evidence>
<keyword evidence="2" id="KW-0637">Prenyltransferase</keyword>
<dbReference type="Pfam" id="PF01239">
    <property type="entry name" value="PPTA"/>
    <property type="match status" value="2"/>
</dbReference>
<evidence type="ECO:0000256" key="1">
    <source>
        <dbReference type="ARBA" id="ARBA00006734"/>
    </source>
</evidence>
<dbReference type="PANTHER" id="PTHR11129:SF3">
    <property type="entry name" value="PROTEIN PRENYLTRANSFERASE ALPHA SUBUNIT REPEAT-CONTAINING PROTEIN 1"/>
    <property type="match status" value="1"/>
</dbReference>
<dbReference type="SUPFAM" id="SSF48439">
    <property type="entry name" value="Protein prenylyltransferase"/>
    <property type="match status" value="1"/>
</dbReference>
<dbReference type="PANTHER" id="PTHR11129">
    <property type="entry name" value="PROTEIN FARNESYLTRANSFERASE ALPHA SUBUNIT/RAB GERANYLGERANYL TRANSFERASE ALPHA SUBUNIT"/>
    <property type="match status" value="1"/>
</dbReference>
<accession>G2QN48</accession>
<dbReference type="EMBL" id="CP003008">
    <property type="protein sequence ID" value="AEO61921.1"/>
    <property type="molecule type" value="Genomic_DNA"/>
</dbReference>